<dbReference type="Proteomes" id="UP000634136">
    <property type="component" value="Unassembled WGS sequence"/>
</dbReference>
<keyword evidence="4" id="KW-0677">Repeat</keyword>
<feature type="domain" description="C2" evidence="9">
    <location>
        <begin position="22"/>
        <end position="142"/>
    </location>
</feature>
<dbReference type="FunFam" id="2.60.40.150:FF:000090">
    <property type="entry name" value="C2 domain-containing protein"/>
    <property type="match status" value="1"/>
</dbReference>
<evidence type="ECO:0000256" key="1">
    <source>
        <dbReference type="ARBA" id="ARBA00004141"/>
    </source>
</evidence>
<dbReference type="CDD" id="cd08378">
    <property type="entry name" value="C2B_MCTP_PRT_plant"/>
    <property type="match status" value="1"/>
</dbReference>
<evidence type="ECO:0000256" key="2">
    <source>
        <dbReference type="ARBA" id="ARBA00007923"/>
    </source>
</evidence>
<name>A0A834T8K4_9FABA</name>
<dbReference type="PROSITE" id="PS50004">
    <property type="entry name" value="C2"/>
    <property type="match status" value="3"/>
</dbReference>
<comment type="subcellular location">
    <subcellularLocation>
        <location evidence="1">Membrane</location>
        <topology evidence="1">Multi-pass membrane protein</topology>
    </subcellularLocation>
</comment>
<protein>
    <submittedName>
        <fullName evidence="10">FT-interacting protein 1</fullName>
    </submittedName>
</protein>
<evidence type="ECO:0000256" key="3">
    <source>
        <dbReference type="ARBA" id="ARBA00022692"/>
    </source>
</evidence>
<dbReference type="InterPro" id="IPR000008">
    <property type="entry name" value="C2_dom"/>
</dbReference>
<evidence type="ECO:0000313" key="11">
    <source>
        <dbReference type="Proteomes" id="UP000634136"/>
    </source>
</evidence>
<evidence type="ECO:0000256" key="4">
    <source>
        <dbReference type="ARBA" id="ARBA00022737"/>
    </source>
</evidence>
<dbReference type="InterPro" id="IPR035892">
    <property type="entry name" value="C2_domain_sf"/>
</dbReference>
<dbReference type="PANTHER" id="PTHR31425">
    <property type="entry name" value="PHOSPHORIBOSYLANTHRANILATE TRANSFERASE ISOFORM 1"/>
    <property type="match status" value="1"/>
</dbReference>
<dbReference type="PANTHER" id="PTHR31425:SF41">
    <property type="entry name" value="ANTHRANILATE PHOSPHORIBOSYLTRANSFERASE-LIKE PROTEIN"/>
    <property type="match status" value="1"/>
</dbReference>
<dbReference type="InterPro" id="IPR047255">
    <property type="entry name" value="C2D_MCTP_PRT_plant"/>
</dbReference>
<dbReference type="GO" id="GO:0016020">
    <property type="term" value="C:membrane"/>
    <property type="evidence" value="ECO:0007669"/>
    <property type="project" value="UniProtKB-SubCell"/>
</dbReference>
<keyword evidence="3 8" id="KW-0812">Transmembrane</keyword>
<dbReference type="InterPro" id="IPR047257">
    <property type="entry name" value="C2B_MCTP_PRT_plant"/>
</dbReference>
<proteinExistence type="inferred from homology"/>
<comment type="caution">
    <text evidence="10">The sequence shown here is derived from an EMBL/GenBank/DDBJ whole genome shotgun (WGS) entry which is preliminary data.</text>
</comment>
<dbReference type="EMBL" id="JAAIUW010000009">
    <property type="protein sequence ID" value="KAF7816062.1"/>
    <property type="molecule type" value="Genomic_DNA"/>
</dbReference>
<comment type="similarity">
    <text evidence="2">Belongs to the MCTP family.</text>
</comment>
<evidence type="ECO:0000313" key="10">
    <source>
        <dbReference type="EMBL" id="KAF7816062.1"/>
    </source>
</evidence>
<feature type="domain" description="C2" evidence="9">
    <location>
        <begin position="336"/>
        <end position="465"/>
    </location>
</feature>
<dbReference type="Pfam" id="PF00168">
    <property type="entry name" value="C2"/>
    <property type="match status" value="3"/>
</dbReference>
<reference evidence="10" key="1">
    <citation type="submission" date="2020-09" db="EMBL/GenBank/DDBJ databases">
        <title>Genome-Enabled Discovery of Anthraquinone Biosynthesis in Senna tora.</title>
        <authorList>
            <person name="Kang S.-H."/>
            <person name="Pandey R.P."/>
            <person name="Lee C.-M."/>
            <person name="Sim J.-S."/>
            <person name="Jeong J.-T."/>
            <person name="Choi B.-S."/>
            <person name="Jung M."/>
            <person name="Ginzburg D."/>
            <person name="Zhao K."/>
            <person name="Won S.Y."/>
            <person name="Oh T.-J."/>
            <person name="Yu Y."/>
            <person name="Kim N.-H."/>
            <person name="Lee O.R."/>
            <person name="Lee T.-H."/>
            <person name="Bashyal P."/>
            <person name="Kim T.-S."/>
            <person name="Lee W.-H."/>
            <person name="Kawkins C."/>
            <person name="Kim C.-K."/>
            <person name="Kim J.S."/>
            <person name="Ahn B.O."/>
            <person name="Rhee S.Y."/>
            <person name="Sohng J.K."/>
        </authorList>
    </citation>
    <scope>NUCLEOTIDE SEQUENCE</scope>
    <source>
        <tissue evidence="10">Leaf</tissue>
    </source>
</reference>
<dbReference type="InterPro" id="IPR047259">
    <property type="entry name" value="QUIRKY-like"/>
</dbReference>
<gene>
    <name evidence="10" type="ORF">G2W53_030031</name>
</gene>
<feature type="domain" description="C2" evidence="9">
    <location>
        <begin position="187"/>
        <end position="303"/>
    </location>
</feature>
<dbReference type="Pfam" id="PF08372">
    <property type="entry name" value="PRT_C"/>
    <property type="match status" value="1"/>
</dbReference>
<dbReference type="SMART" id="SM00239">
    <property type="entry name" value="C2"/>
    <property type="match status" value="3"/>
</dbReference>
<feature type="transmembrane region" description="Helical" evidence="8">
    <location>
        <begin position="595"/>
        <end position="625"/>
    </location>
</feature>
<keyword evidence="11" id="KW-1185">Reference proteome</keyword>
<dbReference type="InterPro" id="IPR013583">
    <property type="entry name" value="MCTP_C"/>
</dbReference>
<dbReference type="OrthoDB" id="2015333at2759"/>
<evidence type="ECO:0000256" key="8">
    <source>
        <dbReference type="SAM" id="Phobius"/>
    </source>
</evidence>
<evidence type="ECO:0000256" key="7">
    <source>
        <dbReference type="ARBA" id="ARBA00023136"/>
    </source>
</evidence>
<sequence length="767" mass="87105">MMANQNKKPNADFNLKEITPSIGAKSGITTATDLVEINFFLFVRIVKAKDLPGIRGPNTCEPYVEVKVGGFKMTTICFSRNSNPEWDQVFALEKARIQESSLEIVIKDRILKYDEIVGRVSFSISDIPTRVPTDSSLAPQWYGLEDQKGRKLIGELMVSCWIGTQADEAFPEAWHLDATSINIHNILSTHSQIYLSPRIWCLRINVIQAQDLLFEDRPENSDIFVQATLGSLTFRSKLVNNNKGNPKWNEDMFISVLEPFDQRLFLSVEQGTLKNHKSIGKCVIPVKNADKRLDSSPASAKWHSLERPKIIEVEQNAKVASRLSLRLSLDGGYHIFDEDPHFSSDLNATAKKLWRPSVGVFEMGILNASGLPAMKKGNRTDAYCVAKYGPKWVRTRTIVNSLSPKWNEQYSWDVYDPCTFITIAVFDNGQLQEGHGADGAIDARIGKVRISLSEMITDKLYTYSFPLTVLQPTGLKKMGELQLAFRFCCPSLSNLLKVYELPMLPRLHFANPLSVTQLSGLRKQTIMLLSSRMSKAEPALRREVVSYILDSQESVWSIRRGRVDFERINVVVSGAVALYTQYKKICKWSNPISTLIVYLVLFVVILEPQFVLPAMFFCLILNTILQYPKRPKHLSHVDLQLSHVQTANVDELEEEFDPIPSKFEDNIIRQRYDRLRIIAGRFVSEVGKIATRGEKLGSFLSWQDPTSTLLFMILCLVSGIVTLFLSFRVIVCFWLLYLTRHPIFRSAFPTVLENWVGRMPSKLDSML</sequence>
<evidence type="ECO:0000259" key="9">
    <source>
        <dbReference type="PROSITE" id="PS50004"/>
    </source>
</evidence>
<keyword evidence="7 8" id="KW-0472">Membrane</keyword>
<dbReference type="Gene3D" id="2.60.40.150">
    <property type="entry name" value="C2 domain"/>
    <property type="match status" value="3"/>
</dbReference>
<dbReference type="SUPFAM" id="SSF49562">
    <property type="entry name" value="C2 domain (Calcium/lipid-binding domain, CaLB)"/>
    <property type="match status" value="3"/>
</dbReference>
<keyword evidence="5" id="KW-0106">Calcium</keyword>
<evidence type="ECO:0000256" key="5">
    <source>
        <dbReference type="ARBA" id="ARBA00022837"/>
    </source>
</evidence>
<accession>A0A834T8K4</accession>
<evidence type="ECO:0000256" key="6">
    <source>
        <dbReference type="ARBA" id="ARBA00022989"/>
    </source>
</evidence>
<keyword evidence="6 8" id="KW-1133">Transmembrane helix</keyword>
<dbReference type="CDD" id="cd08379">
    <property type="entry name" value="C2D_MCTP_PRT_plant"/>
    <property type="match status" value="1"/>
</dbReference>
<dbReference type="AlphaFoldDB" id="A0A834T8K4"/>
<organism evidence="10 11">
    <name type="scientific">Senna tora</name>
    <dbReference type="NCBI Taxonomy" id="362788"/>
    <lineage>
        <taxon>Eukaryota</taxon>
        <taxon>Viridiplantae</taxon>
        <taxon>Streptophyta</taxon>
        <taxon>Embryophyta</taxon>
        <taxon>Tracheophyta</taxon>
        <taxon>Spermatophyta</taxon>
        <taxon>Magnoliopsida</taxon>
        <taxon>eudicotyledons</taxon>
        <taxon>Gunneridae</taxon>
        <taxon>Pentapetalae</taxon>
        <taxon>rosids</taxon>
        <taxon>fabids</taxon>
        <taxon>Fabales</taxon>
        <taxon>Fabaceae</taxon>
        <taxon>Caesalpinioideae</taxon>
        <taxon>Cassia clade</taxon>
        <taxon>Senna</taxon>
    </lineage>
</organism>
<feature type="transmembrane region" description="Helical" evidence="8">
    <location>
        <begin position="709"/>
        <end position="737"/>
    </location>
</feature>